<protein>
    <submittedName>
        <fullName evidence="2">Uncharacterized protein</fullName>
    </submittedName>
</protein>
<evidence type="ECO:0000313" key="3">
    <source>
        <dbReference type="Proteomes" id="UP000595046"/>
    </source>
</evidence>
<evidence type="ECO:0000313" key="2">
    <source>
        <dbReference type="EMBL" id="QPP08491.1"/>
    </source>
</evidence>
<accession>A0A7T1T8S7</accession>
<feature type="region of interest" description="Disordered" evidence="1">
    <location>
        <begin position="41"/>
        <end position="111"/>
    </location>
</feature>
<evidence type="ECO:0000256" key="1">
    <source>
        <dbReference type="SAM" id="MobiDB-lite"/>
    </source>
</evidence>
<feature type="region of interest" description="Disordered" evidence="1">
    <location>
        <begin position="130"/>
        <end position="177"/>
    </location>
</feature>
<reference evidence="3" key="1">
    <citation type="submission" date="2020-02" db="EMBL/GenBank/DDBJ databases">
        <title>Streptomyces sp. ASO4wet.</title>
        <authorList>
            <person name="Risdian C."/>
            <person name="Landwehr W."/>
            <person name="Schupp P."/>
            <person name="Wink J."/>
        </authorList>
    </citation>
    <scope>NUCLEOTIDE SEQUENCE [LARGE SCALE GENOMIC DNA]</scope>
    <source>
        <strain evidence="3">ASO4wet</strain>
    </source>
</reference>
<dbReference type="RefSeq" id="WP_197352285.1">
    <property type="nucleotide sequence ID" value="NZ_CP048882.1"/>
</dbReference>
<proteinExistence type="predicted"/>
<dbReference type="Pfam" id="PF19650">
    <property type="entry name" value="DUF6153"/>
    <property type="match status" value="1"/>
</dbReference>
<dbReference type="KEGG" id="sbat:G4Z16_21160"/>
<dbReference type="Proteomes" id="UP000595046">
    <property type="component" value="Chromosome"/>
</dbReference>
<sequence>MISNRPTASPASPLQGRAWALPLLVMAVLCGLLAMHGLGAAPPPETHPHRATAHSAPEAAAAGGHAAGRHAAHGTAHVHAHGTAHVHAHGNAHVHGDADGESPRIGPGDEHAGQCECDGLGGHVAHADAACSASGTSGSPSMDGPASIEAAGPQPEEDLDGWCRPDTGAERAPPSLHRLQLLRI</sequence>
<dbReference type="AlphaFoldDB" id="A0A7T1T8S7"/>
<gene>
    <name evidence="2" type="ORF">G4Z16_21160</name>
</gene>
<dbReference type="EMBL" id="CP048882">
    <property type="protein sequence ID" value="QPP08491.1"/>
    <property type="molecule type" value="Genomic_DNA"/>
</dbReference>
<organism evidence="2 3">
    <name type="scientific">Streptomyces bathyalis</name>
    <dbReference type="NCBI Taxonomy" id="2710756"/>
    <lineage>
        <taxon>Bacteria</taxon>
        <taxon>Bacillati</taxon>
        <taxon>Actinomycetota</taxon>
        <taxon>Actinomycetes</taxon>
        <taxon>Kitasatosporales</taxon>
        <taxon>Streptomycetaceae</taxon>
        <taxon>Streptomyces</taxon>
    </lineage>
</organism>
<keyword evidence="3" id="KW-1185">Reference proteome</keyword>
<feature type="compositionally biased region" description="Basic and acidic residues" evidence="1">
    <location>
        <begin position="94"/>
        <end position="111"/>
    </location>
</feature>
<name>A0A7T1T8S7_9ACTN</name>
<feature type="compositionally biased region" description="Low complexity" evidence="1">
    <location>
        <begin position="53"/>
        <end position="64"/>
    </location>
</feature>
<feature type="compositionally biased region" description="Basic residues" evidence="1">
    <location>
        <begin position="67"/>
        <end position="92"/>
    </location>
</feature>
<dbReference type="InterPro" id="IPR046151">
    <property type="entry name" value="DUF6153"/>
</dbReference>